<proteinExistence type="predicted"/>
<dbReference type="Proteomes" id="UP001139981">
    <property type="component" value="Unassembled WGS sequence"/>
</dbReference>
<keyword evidence="2" id="KW-1185">Reference proteome</keyword>
<dbReference type="EMBL" id="JANBVB010001719">
    <property type="protein sequence ID" value="KAJ2889681.1"/>
    <property type="molecule type" value="Genomic_DNA"/>
</dbReference>
<evidence type="ECO:0000313" key="1">
    <source>
        <dbReference type="EMBL" id="KAJ2889681.1"/>
    </source>
</evidence>
<reference evidence="1" key="1">
    <citation type="submission" date="2022-07" db="EMBL/GenBank/DDBJ databases">
        <title>Phylogenomic reconstructions and comparative analyses of Kickxellomycotina fungi.</title>
        <authorList>
            <person name="Reynolds N.K."/>
            <person name="Stajich J.E."/>
            <person name="Barry K."/>
            <person name="Grigoriev I.V."/>
            <person name="Crous P."/>
            <person name="Smith M.E."/>
        </authorList>
    </citation>
    <scope>NUCLEOTIDE SEQUENCE</scope>
    <source>
        <strain evidence="1">CBS 190363</strain>
    </source>
</reference>
<gene>
    <name evidence="1" type="ORF">IWW38_004565</name>
</gene>
<feature type="non-terminal residue" evidence="1">
    <location>
        <position position="1"/>
    </location>
</feature>
<sequence length="447" mass="49203">LLARRLVGIHKSFHTAPKLSRRDRDDEGEEPGSPSPHSASDAPKPADKKEDTVNTLDLGAIFDMLDLPKGRGGSSSQPSPLLNKASAEDKKQKEADYDEDSSLADLLSAIDNNPVSRDAMRRQSATTDNSMRQERRGGNKADPMAEFERILSDLAANDTEVYKRNRPAPRFWDETGDRDSGGGEGRRAKFIDDLNPESLFEPGPRASAFSAGSLTGDKRRISETAMRVLQLNAEAKRAQNSQPGAAGGRMKQQLQSRKEMDIEQAQLSRLSQCQSSAALSSFIYSQLVSTKTKDEGEGEKATTPGVRPSPLVFTEAVRVSRELQSPYTAYFIYNYCRTRLSLMDKLNVLNAAFFEELLATAWASLRDISAVVSIIQDAIALGVVCNDRLDAQIGLIIIELHKIYDMPGTAKQIAELKSKISVERDSSRAEVPLLARRAEIAKTQYLL</sequence>
<evidence type="ECO:0000313" key="2">
    <source>
        <dbReference type="Proteomes" id="UP001139981"/>
    </source>
</evidence>
<name>A0ACC1LY06_9FUNG</name>
<organism evidence="1 2">
    <name type="scientific">Coemansia aciculifera</name>
    <dbReference type="NCBI Taxonomy" id="417176"/>
    <lineage>
        <taxon>Eukaryota</taxon>
        <taxon>Fungi</taxon>
        <taxon>Fungi incertae sedis</taxon>
        <taxon>Zoopagomycota</taxon>
        <taxon>Kickxellomycotina</taxon>
        <taxon>Kickxellomycetes</taxon>
        <taxon>Kickxellales</taxon>
        <taxon>Kickxellaceae</taxon>
        <taxon>Coemansia</taxon>
    </lineage>
</organism>
<comment type="caution">
    <text evidence="1">The sequence shown here is derived from an EMBL/GenBank/DDBJ whole genome shotgun (WGS) entry which is preliminary data.</text>
</comment>
<accession>A0ACC1LY06</accession>
<protein>
    <submittedName>
        <fullName evidence="1">Uncharacterized protein</fullName>
    </submittedName>
</protein>